<dbReference type="Pfam" id="PF00459">
    <property type="entry name" value="Inositol_P"/>
    <property type="match status" value="1"/>
</dbReference>
<dbReference type="InterPro" id="IPR000760">
    <property type="entry name" value="Inositol_monophosphatase-like"/>
</dbReference>
<sequence>MSVIFSSTTNIMLKSVRQSSRALARDFSEIRYMQSSYMTASNFMRSAYLRSKKVITEGLHNYRRDYGMIFDDSRDISDVGENFWFVNPIDSRTNFINYLPYFATLIAFFRHGEPIAAIIDAPALKETFYVEKGVGAFSENVQSRYIKMHVGNKQSISRSVIDFVITKSNVNIIDNQLSSQAVIIRAMGSMALGFSYLCTGSYDALVYSNVNKYQAAVGKLFVEESKGKVMCSDGLFIASNFTLCDYLTRKFYGNSQ</sequence>
<dbReference type="AlphaFoldDB" id="A0A0H3LZ34"/>
<dbReference type="Proteomes" id="UP000001021">
    <property type="component" value="Chromosome"/>
</dbReference>
<dbReference type="PRINTS" id="PR00377">
    <property type="entry name" value="IMPHPHTASES"/>
</dbReference>
<organism evidence="3 4">
    <name type="scientific">Ehrlichia ruminantium (strain Welgevonden)</name>
    <dbReference type="NCBI Taxonomy" id="254945"/>
    <lineage>
        <taxon>Bacteria</taxon>
        <taxon>Pseudomonadati</taxon>
        <taxon>Pseudomonadota</taxon>
        <taxon>Alphaproteobacteria</taxon>
        <taxon>Rickettsiales</taxon>
        <taxon>Anaplasmataceae</taxon>
        <taxon>Ehrlichia</taxon>
    </lineage>
</organism>
<dbReference type="GO" id="GO:0008934">
    <property type="term" value="F:inositol monophosphate 1-phosphatase activity"/>
    <property type="evidence" value="ECO:0007669"/>
    <property type="project" value="TreeGrafter"/>
</dbReference>
<name>A0A0H3LZ34_EHRRW</name>
<accession>A0A0H3LZ34</accession>
<keyword evidence="4" id="KW-1185">Reference proteome</keyword>
<dbReference type="RefSeq" id="WP_011155000.1">
    <property type="nucleotide sequence ID" value="NC_005295.2"/>
</dbReference>
<proteinExistence type="inferred from homology"/>
<protein>
    <submittedName>
        <fullName evidence="3">Inositol-1-monophosphatase</fullName>
    </submittedName>
</protein>
<dbReference type="EMBL" id="CR925678">
    <property type="protein sequence ID" value="CAI26819.1"/>
    <property type="molecule type" value="Genomic_DNA"/>
</dbReference>
<reference evidence="3 4" key="1">
    <citation type="journal article" date="2006" name="J. Bacteriol.">
        <title>Comparative genomic analysis of three strains of Ehrlichia ruminantium reveals an active process of genome size plasticity.</title>
        <authorList>
            <person name="Frutos R."/>
            <person name="Viari A."/>
            <person name="Ferraz C."/>
            <person name="Morgat A."/>
            <person name="Eychenie S."/>
            <person name="Kandassami Y."/>
            <person name="Chantal I."/>
            <person name="Bensaid A."/>
            <person name="Coissac E."/>
            <person name="Vachiery N."/>
            <person name="Demaille J."/>
            <person name="Martinez D."/>
        </authorList>
    </citation>
    <scope>NUCLEOTIDE SEQUENCE [LARGE SCALE GENOMIC DNA]</scope>
    <source>
        <strain evidence="3 4">Welgevonden</strain>
    </source>
</reference>
<dbReference type="SUPFAM" id="SSF56655">
    <property type="entry name" value="Carbohydrate phosphatase"/>
    <property type="match status" value="1"/>
</dbReference>
<dbReference type="GO" id="GO:0006020">
    <property type="term" value="P:inositol metabolic process"/>
    <property type="evidence" value="ECO:0007669"/>
    <property type="project" value="TreeGrafter"/>
</dbReference>
<dbReference type="CDD" id="cd01637">
    <property type="entry name" value="IMPase_like"/>
    <property type="match status" value="1"/>
</dbReference>
<dbReference type="PANTHER" id="PTHR20854">
    <property type="entry name" value="INOSITOL MONOPHOSPHATASE"/>
    <property type="match status" value="1"/>
</dbReference>
<dbReference type="GO" id="GO:0046872">
    <property type="term" value="F:metal ion binding"/>
    <property type="evidence" value="ECO:0007669"/>
    <property type="project" value="UniProtKB-KW"/>
</dbReference>
<dbReference type="GeneID" id="33057847"/>
<dbReference type="Gene3D" id="3.40.190.80">
    <property type="match status" value="1"/>
</dbReference>
<gene>
    <name evidence="3" type="primary">suhB</name>
    <name evidence="3" type="ordered locus">ERWE_CDS_03250</name>
</gene>
<evidence type="ECO:0000256" key="1">
    <source>
        <dbReference type="ARBA" id="ARBA00009759"/>
    </source>
</evidence>
<dbReference type="eggNOG" id="COG0483">
    <property type="taxonomic scope" value="Bacteria"/>
</dbReference>
<evidence type="ECO:0000256" key="2">
    <source>
        <dbReference type="PIRSR" id="PIRSR600760-2"/>
    </source>
</evidence>
<dbReference type="Gene3D" id="3.30.540.10">
    <property type="entry name" value="Fructose-1,6-Bisphosphatase, subunit A, domain 1"/>
    <property type="match status" value="1"/>
</dbReference>
<feature type="binding site" evidence="2">
    <location>
        <position position="89"/>
    </location>
    <ligand>
        <name>Mg(2+)</name>
        <dbReference type="ChEBI" id="CHEBI:18420"/>
        <label>1</label>
        <note>catalytic</note>
    </ligand>
</feature>
<evidence type="ECO:0000313" key="3">
    <source>
        <dbReference type="EMBL" id="CAI26819.1"/>
    </source>
</evidence>
<dbReference type="GO" id="GO:0007165">
    <property type="term" value="P:signal transduction"/>
    <property type="evidence" value="ECO:0007669"/>
    <property type="project" value="TreeGrafter"/>
</dbReference>
<keyword evidence="2" id="KW-0479">Metal-binding</keyword>
<dbReference type="KEGG" id="eru:Erum3200"/>
<dbReference type="HOGENOM" id="CLU_044118_0_0_5"/>
<evidence type="ECO:0000313" key="4">
    <source>
        <dbReference type="Proteomes" id="UP000001021"/>
    </source>
</evidence>
<feature type="binding site" evidence="2">
    <location>
        <position position="90"/>
    </location>
    <ligand>
        <name>Mg(2+)</name>
        <dbReference type="ChEBI" id="CHEBI:18420"/>
        <label>2</label>
    </ligand>
</feature>
<keyword evidence="2" id="KW-0460">Magnesium</keyword>
<comment type="cofactor">
    <cofactor evidence="2">
        <name>Mg(2+)</name>
        <dbReference type="ChEBI" id="CHEBI:18420"/>
    </cofactor>
</comment>
<dbReference type="PANTHER" id="PTHR20854:SF4">
    <property type="entry name" value="INOSITOL-1-MONOPHOSPHATASE-RELATED"/>
    <property type="match status" value="1"/>
</dbReference>
<comment type="similarity">
    <text evidence="1">Belongs to the inositol monophosphatase superfamily.</text>
</comment>
<dbReference type="KEGG" id="erw:ERWE_CDS_03250"/>